<dbReference type="SMART" id="SM00100">
    <property type="entry name" value="cNMP"/>
    <property type="match status" value="1"/>
</dbReference>
<dbReference type="Gene3D" id="2.60.120.10">
    <property type="entry name" value="Jelly Rolls"/>
    <property type="match status" value="1"/>
</dbReference>
<feature type="domain" description="Cyclic nucleotide-binding" evidence="10">
    <location>
        <begin position="22"/>
        <end position="142"/>
    </location>
</feature>
<comment type="caution">
    <text evidence="12">The sequence shown here is derived from an EMBL/GenBank/DDBJ whole genome shotgun (WGS) entry which is preliminary data.</text>
</comment>
<evidence type="ECO:0000256" key="1">
    <source>
        <dbReference type="ARBA" id="ARBA00004370"/>
    </source>
</evidence>
<dbReference type="PROSITE" id="PS00889">
    <property type="entry name" value="CNMP_BINDING_2"/>
    <property type="match status" value="1"/>
</dbReference>
<dbReference type="PRINTS" id="PR00103">
    <property type="entry name" value="CAMPKINASE"/>
</dbReference>
<evidence type="ECO:0000256" key="2">
    <source>
        <dbReference type="ARBA" id="ARBA00006636"/>
    </source>
</evidence>
<evidence type="ECO:0000259" key="11">
    <source>
        <dbReference type="PROSITE" id="PS51635"/>
    </source>
</evidence>
<organism evidence="12 13">
    <name type="scientific">Hydrogenophaga atypica</name>
    <dbReference type="NCBI Taxonomy" id="249409"/>
    <lineage>
        <taxon>Bacteria</taxon>
        <taxon>Pseudomonadati</taxon>
        <taxon>Pseudomonadota</taxon>
        <taxon>Betaproteobacteria</taxon>
        <taxon>Burkholderiales</taxon>
        <taxon>Comamonadaceae</taxon>
        <taxon>Hydrogenophaga</taxon>
    </lineage>
</organism>
<feature type="active site" description="Proton acceptor" evidence="9">
    <location>
        <position position="489"/>
    </location>
</feature>
<evidence type="ECO:0000256" key="7">
    <source>
        <dbReference type="ARBA" id="ARBA00023098"/>
    </source>
</evidence>
<dbReference type="CDD" id="cd00038">
    <property type="entry name" value="CAP_ED"/>
    <property type="match status" value="1"/>
</dbReference>
<evidence type="ECO:0000256" key="6">
    <source>
        <dbReference type="ARBA" id="ARBA00022989"/>
    </source>
</evidence>
<dbReference type="InterPro" id="IPR018490">
    <property type="entry name" value="cNMP-bd_dom_sf"/>
</dbReference>
<dbReference type="Pfam" id="PF01734">
    <property type="entry name" value="Patatin"/>
    <property type="match status" value="1"/>
</dbReference>
<keyword evidence="13" id="KW-1185">Reference proteome</keyword>
<dbReference type="InterPro" id="IPR056556">
    <property type="entry name" value="NTE1_P-loop_dom"/>
</dbReference>
<dbReference type="Pfam" id="PF24179">
    <property type="entry name" value="NTE_Ploop"/>
    <property type="match status" value="1"/>
</dbReference>
<keyword evidence="4 9" id="KW-0378">Hydrolase</keyword>
<dbReference type="EMBL" id="JBHTCA010000012">
    <property type="protein sequence ID" value="MFC7410181.1"/>
    <property type="molecule type" value="Genomic_DNA"/>
</dbReference>
<evidence type="ECO:0000256" key="5">
    <source>
        <dbReference type="ARBA" id="ARBA00022963"/>
    </source>
</evidence>
<keyword evidence="6" id="KW-1133">Transmembrane helix</keyword>
<reference evidence="13" key="1">
    <citation type="journal article" date="2019" name="Int. J. Syst. Evol. Microbiol.">
        <title>The Global Catalogue of Microorganisms (GCM) 10K type strain sequencing project: providing services to taxonomists for standard genome sequencing and annotation.</title>
        <authorList>
            <consortium name="The Broad Institute Genomics Platform"/>
            <consortium name="The Broad Institute Genome Sequencing Center for Infectious Disease"/>
            <person name="Wu L."/>
            <person name="Ma J."/>
        </authorList>
    </citation>
    <scope>NUCLEOTIDE SEQUENCE [LARGE SCALE GENOMIC DNA]</scope>
    <source>
        <strain evidence="13">CGMCC 1.12371</strain>
    </source>
</reference>
<dbReference type="SUPFAM" id="SSF52151">
    <property type="entry name" value="FabD/lysophospholipase-like"/>
    <property type="match status" value="1"/>
</dbReference>
<feature type="short sequence motif" description="GXGXXG" evidence="9">
    <location>
        <begin position="341"/>
        <end position="346"/>
    </location>
</feature>
<dbReference type="PROSITE" id="PS51635">
    <property type="entry name" value="PNPLA"/>
    <property type="match status" value="1"/>
</dbReference>
<accession>A0ABW2QLJ5</accession>
<dbReference type="PANTHER" id="PTHR14226">
    <property type="entry name" value="NEUROPATHY TARGET ESTERASE/SWISS CHEESE D.MELANOGASTER"/>
    <property type="match status" value="1"/>
</dbReference>
<dbReference type="Gene3D" id="3.40.1090.10">
    <property type="entry name" value="Cytosolic phospholipase A2 catalytic domain"/>
    <property type="match status" value="2"/>
</dbReference>
<name>A0ABW2QLJ5_9BURK</name>
<sequence length="625" mass="69028">MQVIHSTHPYQDELLRRQLTAFLGDADPAAVELLRAHLEWIEVDSGETLMEQGEAGDSMFLVISGRLRAYIRDENGQERAVREMSRGQVIGEMSLYTGAPRSATVVAIRESVLIRLDKPAFNKLLASSAQASIGLTQQLIRRLQTERDRAPVEKPVITALIAITDGVDLNPFSEQLAASMAAAGRVQRVDSVWVATRLQALGLRADDEHNPEVGRQISMVLDQVEAENDFVLMVADAQSTAWTRRCARHCDELLLLADASEPARLHPIETDFLMLRPPRAEAAQVLVLQHDADKRTPLKTKAWLDRRPVADHVHLRRGSARDMARLARLQTRTAVGLVLAGGGARGLSQLGIYRALLEHGIDVDCVGGTSIGALMGMLVASDQPLDQVLQVARKAFGSNPTSDFNWLPLISLIKGQRLRHLVRESMLSLFGSDPDAEDLWKNFYCIATNYSTASEVVLRRGNLGRALRASIAIPGALPPVIFDGDLLCDGGTFNNFPVDVMRKMRGVGTVLGVDLSFKKPRKITHSEVPGTWALLRDKLRPRAKRRYKMPSMASLLMNVTILYSVSRQREVQALTDVYFNPPLDRVGMLAWNKLDQIVKQGYTHGNEVLQALGPGALAQLVRIRG</sequence>
<evidence type="ECO:0000256" key="4">
    <source>
        <dbReference type="ARBA" id="ARBA00022801"/>
    </source>
</evidence>
<dbReference type="RefSeq" id="WP_382224871.1">
    <property type="nucleotide sequence ID" value="NZ_JBHTCA010000012.1"/>
</dbReference>
<dbReference type="InterPro" id="IPR050301">
    <property type="entry name" value="NTE"/>
</dbReference>
<dbReference type="CDD" id="cd07205">
    <property type="entry name" value="Pat_PNPLA6_PNPLA7_NTE1_like"/>
    <property type="match status" value="1"/>
</dbReference>
<evidence type="ECO:0000313" key="13">
    <source>
        <dbReference type="Proteomes" id="UP001596501"/>
    </source>
</evidence>
<evidence type="ECO:0000256" key="8">
    <source>
        <dbReference type="ARBA" id="ARBA00023136"/>
    </source>
</evidence>
<feature type="short sequence motif" description="DGA/G" evidence="9">
    <location>
        <begin position="489"/>
        <end position="491"/>
    </location>
</feature>
<keyword evidence="7 9" id="KW-0443">Lipid metabolism</keyword>
<evidence type="ECO:0000313" key="12">
    <source>
        <dbReference type="EMBL" id="MFC7410181.1"/>
    </source>
</evidence>
<dbReference type="InterPro" id="IPR000595">
    <property type="entry name" value="cNMP-bd_dom"/>
</dbReference>
<feature type="active site" description="Nucleophile" evidence="9">
    <location>
        <position position="370"/>
    </location>
</feature>
<evidence type="ECO:0000256" key="3">
    <source>
        <dbReference type="ARBA" id="ARBA00022692"/>
    </source>
</evidence>
<dbReference type="SUPFAM" id="SSF51206">
    <property type="entry name" value="cAMP-binding domain-like"/>
    <property type="match status" value="1"/>
</dbReference>
<dbReference type="PROSITE" id="PS50042">
    <property type="entry name" value="CNMP_BINDING_3"/>
    <property type="match status" value="1"/>
</dbReference>
<dbReference type="Proteomes" id="UP001596501">
    <property type="component" value="Unassembled WGS sequence"/>
</dbReference>
<dbReference type="InterPro" id="IPR014710">
    <property type="entry name" value="RmlC-like_jellyroll"/>
</dbReference>
<dbReference type="InterPro" id="IPR002641">
    <property type="entry name" value="PNPLA_dom"/>
</dbReference>
<feature type="domain" description="PNPLA" evidence="11">
    <location>
        <begin position="337"/>
        <end position="502"/>
    </location>
</feature>
<dbReference type="PANTHER" id="PTHR14226:SF29">
    <property type="entry name" value="NEUROPATHY TARGET ESTERASE SWS"/>
    <property type="match status" value="1"/>
</dbReference>
<evidence type="ECO:0000259" key="10">
    <source>
        <dbReference type="PROSITE" id="PS50042"/>
    </source>
</evidence>
<evidence type="ECO:0000256" key="9">
    <source>
        <dbReference type="PROSITE-ProRule" id="PRU01161"/>
    </source>
</evidence>
<feature type="short sequence motif" description="GXSXG" evidence="9">
    <location>
        <begin position="368"/>
        <end position="372"/>
    </location>
</feature>
<keyword evidence="8" id="KW-0472">Membrane</keyword>
<proteinExistence type="inferred from homology"/>
<dbReference type="InterPro" id="IPR016035">
    <property type="entry name" value="Acyl_Trfase/lysoPLipase"/>
</dbReference>
<comment type="similarity">
    <text evidence="2">Belongs to the NTE family.</text>
</comment>
<keyword evidence="3" id="KW-0812">Transmembrane</keyword>
<comment type="subcellular location">
    <subcellularLocation>
        <location evidence="1">Membrane</location>
    </subcellularLocation>
</comment>
<dbReference type="InterPro" id="IPR018488">
    <property type="entry name" value="cNMP-bd_CS"/>
</dbReference>
<keyword evidence="5 9" id="KW-0442">Lipid degradation</keyword>
<dbReference type="Pfam" id="PF00027">
    <property type="entry name" value="cNMP_binding"/>
    <property type="match status" value="1"/>
</dbReference>
<protein>
    <submittedName>
        <fullName evidence="12">Patatin-like phospholipase family protein</fullName>
    </submittedName>
</protein>
<gene>
    <name evidence="12" type="ORF">ACFQPB_15035</name>
</gene>